<dbReference type="KEGG" id="fri:FraEuI1c_5536"/>
<feature type="domain" description="HTH gntR-type" evidence="4">
    <location>
        <begin position="21"/>
        <end position="91"/>
    </location>
</feature>
<dbReference type="PRINTS" id="PR00035">
    <property type="entry name" value="HTHGNTR"/>
</dbReference>
<organism evidence="5 6">
    <name type="scientific">Pseudofrankia inefficax (strain DSM 45817 / CECT 9037 / DDB 130130 / EuI1c)</name>
    <name type="common">Frankia inefficax</name>
    <dbReference type="NCBI Taxonomy" id="298654"/>
    <lineage>
        <taxon>Bacteria</taxon>
        <taxon>Bacillati</taxon>
        <taxon>Actinomycetota</taxon>
        <taxon>Actinomycetes</taxon>
        <taxon>Frankiales</taxon>
        <taxon>Frankiaceae</taxon>
        <taxon>Pseudofrankia</taxon>
    </lineage>
</organism>
<dbReference type="GO" id="GO:0003677">
    <property type="term" value="F:DNA binding"/>
    <property type="evidence" value="ECO:0007669"/>
    <property type="project" value="UniProtKB-KW"/>
</dbReference>
<accession>E3JC66</accession>
<evidence type="ECO:0000313" key="5">
    <source>
        <dbReference type="EMBL" id="ADP83522.1"/>
    </source>
</evidence>
<feature type="domain" description="HTH gntR-type" evidence="4">
    <location>
        <begin position="284"/>
        <end position="354"/>
    </location>
</feature>
<dbReference type="GO" id="GO:0003700">
    <property type="term" value="F:DNA-binding transcription factor activity"/>
    <property type="evidence" value="ECO:0007669"/>
    <property type="project" value="InterPro"/>
</dbReference>
<dbReference type="PROSITE" id="PS50949">
    <property type="entry name" value="HTH_GNTR"/>
    <property type="match status" value="2"/>
</dbReference>
<keyword evidence="3" id="KW-0804">Transcription</keyword>
<keyword evidence="1" id="KW-0805">Transcription regulation</keyword>
<dbReference type="InterPro" id="IPR000524">
    <property type="entry name" value="Tscrpt_reg_HTH_GntR"/>
</dbReference>
<evidence type="ECO:0000256" key="2">
    <source>
        <dbReference type="ARBA" id="ARBA00023125"/>
    </source>
</evidence>
<evidence type="ECO:0000256" key="1">
    <source>
        <dbReference type="ARBA" id="ARBA00023015"/>
    </source>
</evidence>
<dbReference type="SMART" id="SM00345">
    <property type="entry name" value="HTH_GNTR"/>
    <property type="match status" value="2"/>
</dbReference>
<evidence type="ECO:0000313" key="6">
    <source>
        <dbReference type="Proteomes" id="UP000002484"/>
    </source>
</evidence>
<dbReference type="PANTHER" id="PTHR43537">
    <property type="entry name" value="TRANSCRIPTIONAL REGULATOR, GNTR FAMILY"/>
    <property type="match status" value="1"/>
</dbReference>
<dbReference type="OrthoDB" id="7989071at2"/>
<dbReference type="InterPro" id="IPR036390">
    <property type="entry name" value="WH_DNA-bd_sf"/>
</dbReference>
<dbReference type="HOGENOM" id="CLU_515634_0_0_11"/>
<proteinExistence type="predicted"/>
<evidence type="ECO:0000259" key="4">
    <source>
        <dbReference type="PROSITE" id="PS50949"/>
    </source>
</evidence>
<dbReference type="InterPro" id="IPR008920">
    <property type="entry name" value="TF_FadR/GntR_C"/>
</dbReference>
<dbReference type="Gene3D" id="1.10.10.10">
    <property type="entry name" value="Winged helix-like DNA-binding domain superfamily/Winged helix DNA-binding domain"/>
    <property type="match status" value="2"/>
</dbReference>
<sequence length="523" mass="55592">MTASAAGPRRATAADTFRPPRKMAHVLAADLRRQILRGALTVDQQLPPEAELMVAFDVSRDTLREALRILEAQSLLDVRRGRGGGAVVRRPGLASAGRYVALLLQLRGTTLADLEEARAVLEPPAATRLVAGLGGEALDRLVALHDAARASVGDPLGFATAVTIFDQAVIELSGNRSVAVIAGILRVIYAGQVFLAIEASDRASAELIARRVVDAHEEFLAAARRRDPVAAGDAWTGYVLGTAGLLVPPGRGGERIDVVPLWRARAGQAVARADAAGVGDGSPRRVAAIVASEIRARIAEGRLAEGDRLSSLADLAVEFGISRPTLREALRILEMESLLEVRAGDRAGPRIWHPSTQVAAQLAGTVLEARQVTLADHFHAVRLVEPAMMKLAATRIDRSSLAELARLAALLTAVVDDTAMFSETWRRASAVAFGATGNPALGVVAEILQWVRAGTRPAVNVDTDESWTAARARLVALFNELVNALVAGDPARAGDRWAALLDVNLPFVESHDFAHRLIVDLID</sequence>
<protein>
    <submittedName>
        <fullName evidence="5">Regulatory protein GntR HTH</fullName>
    </submittedName>
</protein>
<reference evidence="5 6" key="1">
    <citation type="submission" date="2010-10" db="EMBL/GenBank/DDBJ databases">
        <title>Complete sequence of Frankia sp. EuI1c.</title>
        <authorList>
            <consortium name="US DOE Joint Genome Institute"/>
            <person name="Lucas S."/>
            <person name="Copeland A."/>
            <person name="Lapidus A."/>
            <person name="Cheng J.-F."/>
            <person name="Bruce D."/>
            <person name="Goodwin L."/>
            <person name="Pitluck S."/>
            <person name="Chertkov O."/>
            <person name="Detter J.C."/>
            <person name="Han C."/>
            <person name="Tapia R."/>
            <person name="Land M."/>
            <person name="Hauser L."/>
            <person name="Jeffries C."/>
            <person name="Kyrpides N."/>
            <person name="Ivanova N."/>
            <person name="Mikhailova N."/>
            <person name="Beauchemin N."/>
            <person name="Sen A."/>
            <person name="Sur S.A."/>
            <person name="Gtari M."/>
            <person name="Wall L."/>
            <person name="Tisa L."/>
            <person name="Woyke T."/>
        </authorList>
    </citation>
    <scope>NUCLEOTIDE SEQUENCE [LARGE SCALE GENOMIC DNA]</scope>
    <source>
        <strain evidence="6">DSM 45817 / CECT 9037 / EuI1c</strain>
    </source>
</reference>
<dbReference type="SUPFAM" id="SSF46785">
    <property type="entry name" value="Winged helix' DNA-binding domain"/>
    <property type="match status" value="2"/>
</dbReference>
<dbReference type="EMBL" id="CP002299">
    <property type="protein sequence ID" value="ADP83522.1"/>
    <property type="molecule type" value="Genomic_DNA"/>
</dbReference>
<dbReference type="RefSeq" id="WP_013426640.1">
    <property type="nucleotide sequence ID" value="NC_014666.1"/>
</dbReference>
<dbReference type="SUPFAM" id="SSF48008">
    <property type="entry name" value="GntR ligand-binding domain-like"/>
    <property type="match status" value="1"/>
</dbReference>
<keyword evidence="6" id="KW-1185">Reference proteome</keyword>
<dbReference type="Pfam" id="PF00392">
    <property type="entry name" value="GntR"/>
    <property type="match status" value="2"/>
</dbReference>
<dbReference type="AlphaFoldDB" id="E3JC66"/>
<dbReference type="InterPro" id="IPR036388">
    <property type="entry name" value="WH-like_DNA-bd_sf"/>
</dbReference>
<dbReference type="CDD" id="cd07377">
    <property type="entry name" value="WHTH_GntR"/>
    <property type="match status" value="2"/>
</dbReference>
<evidence type="ECO:0000256" key="3">
    <source>
        <dbReference type="ARBA" id="ARBA00023163"/>
    </source>
</evidence>
<dbReference type="eggNOG" id="COG2186">
    <property type="taxonomic scope" value="Bacteria"/>
</dbReference>
<dbReference type="Proteomes" id="UP000002484">
    <property type="component" value="Chromosome"/>
</dbReference>
<name>E3JC66_PSEI1</name>
<dbReference type="InterPro" id="IPR011711">
    <property type="entry name" value="GntR_C"/>
</dbReference>
<gene>
    <name evidence="5" type="ordered locus">FraEuI1c_5536</name>
</gene>
<dbReference type="Gene3D" id="1.20.120.530">
    <property type="entry name" value="GntR ligand-binding domain-like"/>
    <property type="match status" value="2"/>
</dbReference>
<dbReference type="PANTHER" id="PTHR43537:SF5">
    <property type="entry name" value="UXU OPERON TRANSCRIPTIONAL REGULATOR"/>
    <property type="match status" value="1"/>
</dbReference>
<dbReference type="InParanoid" id="E3JC66"/>
<keyword evidence="2" id="KW-0238">DNA-binding</keyword>
<dbReference type="SMART" id="SM00895">
    <property type="entry name" value="FCD"/>
    <property type="match status" value="2"/>
</dbReference>
<dbReference type="Pfam" id="PF07729">
    <property type="entry name" value="FCD"/>
    <property type="match status" value="2"/>
</dbReference>
<dbReference type="STRING" id="298654.FraEuI1c_5536"/>